<evidence type="ECO:0000256" key="1">
    <source>
        <dbReference type="SAM" id="SignalP"/>
    </source>
</evidence>
<feature type="chain" id="PRO_5038493861" description="Lipoprotein" evidence="1">
    <location>
        <begin position="23"/>
        <end position="286"/>
    </location>
</feature>
<reference evidence="2" key="1">
    <citation type="submission" date="2020-10" db="EMBL/GenBank/DDBJ databases">
        <authorList>
            <person name="Gilroy R."/>
        </authorList>
    </citation>
    <scope>NUCLEOTIDE SEQUENCE</scope>
    <source>
        <strain evidence="2">17113</strain>
    </source>
</reference>
<organism evidence="2 3">
    <name type="scientific">Candidatus Alloenteromonas pullistercoris</name>
    <dbReference type="NCBI Taxonomy" id="2840785"/>
    <lineage>
        <taxon>Bacteria</taxon>
        <taxon>Bacillati</taxon>
        <taxon>Bacillota</taxon>
        <taxon>Bacillota incertae sedis</taxon>
        <taxon>Candidatus Alloenteromonas</taxon>
    </lineage>
</organism>
<feature type="signal peptide" evidence="1">
    <location>
        <begin position="1"/>
        <end position="22"/>
    </location>
</feature>
<accession>A0A9D9DGF8</accession>
<comment type="caution">
    <text evidence="2">The sequence shown here is derived from an EMBL/GenBank/DDBJ whole genome shotgun (WGS) entry which is preliminary data.</text>
</comment>
<gene>
    <name evidence="2" type="ORF">IAC61_04375</name>
</gene>
<proteinExistence type="predicted"/>
<sequence>MKKLMFLALIGLLPLASCSHHAEDVEKAVAEFSSAIEKSAAATSVRMRTVEPVSYAVSSGSVSTSISDLDMDFRVNEEALYADLDGMDIDMAGFALSNIGMTVYWEGEGLFVDMSDPSTKALLTLINMMLEQQQAGFALPSAFMVDLPYSNQGYPYLSFPDFTDFAAENPDLFSLSEGELSMDIDNDGDLIAFLESVGGASGEEVSALQGYEVNAFSMSFEYGEGGVSGARANASLTDPSSGVSISMSGSFAYEYGRIDIPSHPENVDFEEIELPSSLPNIPGSLI</sequence>
<dbReference type="Proteomes" id="UP000823634">
    <property type="component" value="Unassembled WGS sequence"/>
</dbReference>
<evidence type="ECO:0008006" key="4">
    <source>
        <dbReference type="Google" id="ProtNLM"/>
    </source>
</evidence>
<dbReference type="EMBL" id="JADINA010000028">
    <property type="protein sequence ID" value="MBO8426540.1"/>
    <property type="molecule type" value="Genomic_DNA"/>
</dbReference>
<keyword evidence="1" id="KW-0732">Signal</keyword>
<reference evidence="2" key="2">
    <citation type="journal article" date="2021" name="PeerJ">
        <title>Extensive microbial diversity within the chicken gut microbiome revealed by metagenomics and culture.</title>
        <authorList>
            <person name="Gilroy R."/>
            <person name="Ravi A."/>
            <person name="Getino M."/>
            <person name="Pursley I."/>
            <person name="Horton D.L."/>
            <person name="Alikhan N.F."/>
            <person name="Baker D."/>
            <person name="Gharbi K."/>
            <person name="Hall N."/>
            <person name="Watson M."/>
            <person name="Adriaenssens E.M."/>
            <person name="Foster-Nyarko E."/>
            <person name="Jarju S."/>
            <person name="Secka A."/>
            <person name="Antonio M."/>
            <person name="Oren A."/>
            <person name="Chaudhuri R.R."/>
            <person name="La Ragione R."/>
            <person name="Hildebrand F."/>
            <person name="Pallen M.J."/>
        </authorList>
    </citation>
    <scope>NUCLEOTIDE SEQUENCE</scope>
    <source>
        <strain evidence="2">17113</strain>
    </source>
</reference>
<protein>
    <recommendedName>
        <fullName evidence="4">Lipoprotein</fullName>
    </recommendedName>
</protein>
<evidence type="ECO:0000313" key="3">
    <source>
        <dbReference type="Proteomes" id="UP000823634"/>
    </source>
</evidence>
<evidence type="ECO:0000313" key="2">
    <source>
        <dbReference type="EMBL" id="MBO8426540.1"/>
    </source>
</evidence>
<name>A0A9D9DGF8_9FIRM</name>
<dbReference type="AlphaFoldDB" id="A0A9D9DGF8"/>